<protein>
    <submittedName>
        <fullName evidence="2">MBL fold metallo-hydrolase</fullName>
    </submittedName>
</protein>
<dbReference type="SMART" id="SM00849">
    <property type="entry name" value="Lactamase_B"/>
    <property type="match status" value="1"/>
</dbReference>
<keyword evidence="3" id="KW-1185">Reference proteome</keyword>
<keyword evidence="2" id="KW-0378">Hydrolase</keyword>
<dbReference type="SUPFAM" id="SSF56281">
    <property type="entry name" value="Metallo-hydrolase/oxidoreductase"/>
    <property type="match status" value="1"/>
</dbReference>
<accession>A0A3M9M6X3</accession>
<proteinExistence type="predicted"/>
<dbReference type="InterPro" id="IPR050114">
    <property type="entry name" value="UPF0173_UPF0282_UlaG_hydrolase"/>
</dbReference>
<dbReference type="GO" id="GO:0016787">
    <property type="term" value="F:hydrolase activity"/>
    <property type="evidence" value="ECO:0007669"/>
    <property type="project" value="UniProtKB-KW"/>
</dbReference>
<dbReference type="Gene3D" id="3.60.15.10">
    <property type="entry name" value="Ribonuclease Z/Hydroxyacylglutathione hydrolase-like"/>
    <property type="match status" value="1"/>
</dbReference>
<sequence>MPLTRWSHSCVTVDDGSGVVVVDPGIWSEPEALLRADAVLLTHEHSDHADVLRIVGSELPVWAPEGANLLGVPFHPVRAGEEFACAGFTVRALAGQHARVLPEHVTCSNLGYVIETAAGTIYHPGDALELPAEAVQTVLVPLQASWLKTVEAVDFVRAVDPERAIGIHDGQINARAITSIGRWLTKSGCDGYRWVPPGHSV</sequence>
<evidence type="ECO:0000313" key="2">
    <source>
        <dbReference type="EMBL" id="RNI21334.1"/>
    </source>
</evidence>
<organism evidence="2 3">
    <name type="scientific">Flexivirga caeni</name>
    <dbReference type="NCBI Taxonomy" id="2294115"/>
    <lineage>
        <taxon>Bacteria</taxon>
        <taxon>Bacillati</taxon>
        <taxon>Actinomycetota</taxon>
        <taxon>Actinomycetes</taxon>
        <taxon>Micrococcales</taxon>
        <taxon>Dermacoccaceae</taxon>
        <taxon>Flexivirga</taxon>
    </lineage>
</organism>
<dbReference type="AlphaFoldDB" id="A0A3M9M6X3"/>
<dbReference type="InterPro" id="IPR001279">
    <property type="entry name" value="Metallo-B-lactamas"/>
</dbReference>
<evidence type="ECO:0000259" key="1">
    <source>
        <dbReference type="SMART" id="SM00849"/>
    </source>
</evidence>
<evidence type="ECO:0000313" key="3">
    <source>
        <dbReference type="Proteomes" id="UP000271678"/>
    </source>
</evidence>
<dbReference type="RefSeq" id="WP_123271650.1">
    <property type="nucleotide sequence ID" value="NZ_RJJQ01000011.1"/>
</dbReference>
<dbReference type="InterPro" id="IPR036866">
    <property type="entry name" value="RibonucZ/Hydroxyglut_hydro"/>
</dbReference>
<dbReference type="PANTHER" id="PTHR43546">
    <property type="entry name" value="UPF0173 METAL-DEPENDENT HYDROLASE MJ1163-RELATED"/>
    <property type="match status" value="1"/>
</dbReference>
<name>A0A3M9M6X3_9MICO</name>
<dbReference type="EMBL" id="RJJQ01000011">
    <property type="protein sequence ID" value="RNI21334.1"/>
    <property type="molecule type" value="Genomic_DNA"/>
</dbReference>
<dbReference type="PANTHER" id="PTHR43546:SF3">
    <property type="entry name" value="UPF0173 METAL-DEPENDENT HYDROLASE MJ1163"/>
    <property type="match status" value="1"/>
</dbReference>
<gene>
    <name evidence="2" type="ORF">EFY87_11670</name>
</gene>
<dbReference type="OrthoDB" id="3190691at2"/>
<reference evidence="2 3" key="1">
    <citation type="submission" date="2018-11" db="EMBL/GenBank/DDBJ databases">
        <title>Draft genome of Simplicispira Flexivirga sp. BO-16.</title>
        <authorList>
            <person name="Im W.T."/>
        </authorList>
    </citation>
    <scope>NUCLEOTIDE SEQUENCE [LARGE SCALE GENOMIC DNA]</scope>
    <source>
        <strain evidence="2 3">BO-16</strain>
    </source>
</reference>
<feature type="domain" description="Metallo-beta-lactamase" evidence="1">
    <location>
        <begin position="7"/>
        <end position="168"/>
    </location>
</feature>
<dbReference type="Proteomes" id="UP000271678">
    <property type="component" value="Unassembled WGS sequence"/>
</dbReference>
<comment type="caution">
    <text evidence="2">The sequence shown here is derived from an EMBL/GenBank/DDBJ whole genome shotgun (WGS) entry which is preliminary data.</text>
</comment>
<dbReference type="Pfam" id="PF13483">
    <property type="entry name" value="Lactamase_B_3"/>
    <property type="match status" value="1"/>
</dbReference>